<dbReference type="InterPro" id="IPR036097">
    <property type="entry name" value="HisK_dim/P_sf"/>
</dbReference>
<dbReference type="PRINTS" id="PR00344">
    <property type="entry name" value="BCTRLSENSOR"/>
</dbReference>
<sequence>MDLMPDLLVILDKEGYFREFIGNKKLSLAPVEQMLNRHYSELVSPGLAQELASGFEDALEGKLVCREVERELIQGKTWVEVRTRYDGENYFMMSIRDISERVRAKNEVVQLKDRQQTILELLPDLLLILDEEGYYRGIEGNLDLMIDSKEETLNRHYKEMLPPWIAELYEKNLIRAKATGENVYEEMHFQVAKGMQYLGISLKYHNPEMIFLTLSDITARKEAELGLAEKNRRLASLFSVLPDLIIVLDKEGYYRDFQGNLDLEFYSEDTLNRHYSEVLPPEDSELFKKHLEAALRGEKITYEIKGQTQSGLKYLEYKLAYDGDQFVIMAFRDITERKEAERAILEAKDAAERINLAKSNFLAVMSHELRTPMNGIIGMAQILQDSALDQEQREFVDIILSSGNALVETLYDIMDLVSIESKRIQFTPVSINLTECFQSIMRMFKGSASAKGLELQISIEASVERLVLADGAMLRQVISNLVANGIKFTDQGSVILKIQAVESKSTSQKIRFVIEDTGIGIAKSQIQSIFEPFYQADGSTTRRHGGTGLGLTLVSKLVAEMGGQIQVESVLGTGSRFWFDLELPSAVPATAKGKTFYSSKTLSHNSLKNRILIVEDDVANQLVAKYILKRLGYEFEIAENGVQALEMVQKGDFQLVLMDCLMPEMDGFEATRRMRQLDICKDMPIVALTAKVIDHARQKCLDAGMNDFLSKPIDIEELKNTLYYYLGGPIPQ</sequence>
<evidence type="ECO:0000313" key="9">
    <source>
        <dbReference type="Proteomes" id="UP000178449"/>
    </source>
</evidence>
<evidence type="ECO:0000256" key="3">
    <source>
        <dbReference type="ARBA" id="ARBA00022553"/>
    </source>
</evidence>
<dbReference type="SMART" id="SM00387">
    <property type="entry name" value="HATPase_c"/>
    <property type="match status" value="1"/>
</dbReference>
<dbReference type="SUPFAM" id="SSF47384">
    <property type="entry name" value="Homodimeric domain of signal transducing histidine kinase"/>
    <property type="match status" value="1"/>
</dbReference>
<dbReference type="EC" id="2.7.13.3" evidence="2"/>
<dbReference type="SUPFAM" id="SSF55874">
    <property type="entry name" value="ATPase domain of HSP90 chaperone/DNA topoisomerase II/histidine kinase"/>
    <property type="match status" value="1"/>
</dbReference>
<dbReference type="EMBL" id="MFNE01000003">
    <property type="protein sequence ID" value="OGG97220.1"/>
    <property type="molecule type" value="Genomic_DNA"/>
</dbReference>
<dbReference type="InterPro" id="IPR036890">
    <property type="entry name" value="HATPase_C_sf"/>
</dbReference>
<dbReference type="Pfam" id="PF00512">
    <property type="entry name" value="HisKA"/>
    <property type="match status" value="1"/>
</dbReference>
<dbReference type="PANTHER" id="PTHR45339">
    <property type="entry name" value="HYBRID SIGNAL TRANSDUCTION HISTIDINE KINASE J"/>
    <property type="match status" value="1"/>
</dbReference>
<keyword evidence="3 5" id="KW-0597">Phosphoprotein</keyword>
<dbReference type="STRING" id="1817772.A2527_10420"/>
<dbReference type="InterPro" id="IPR000014">
    <property type="entry name" value="PAS"/>
</dbReference>
<dbReference type="InterPro" id="IPR011006">
    <property type="entry name" value="CheY-like_superfamily"/>
</dbReference>
<dbReference type="Pfam" id="PF08448">
    <property type="entry name" value="PAS_4"/>
    <property type="match status" value="1"/>
</dbReference>
<keyword evidence="4" id="KW-0902">Two-component regulatory system</keyword>
<dbReference type="CDD" id="cd17546">
    <property type="entry name" value="REC_hyHK_CKI1_RcsC-like"/>
    <property type="match status" value="1"/>
</dbReference>
<dbReference type="InterPro" id="IPR003661">
    <property type="entry name" value="HisK_dim/P_dom"/>
</dbReference>
<dbReference type="Gene3D" id="3.40.50.2300">
    <property type="match status" value="1"/>
</dbReference>
<dbReference type="Proteomes" id="UP000178449">
    <property type="component" value="Unassembled WGS sequence"/>
</dbReference>
<dbReference type="CDD" id="cd00082">
    <property type="entry name" value="HisKA"/>
    <property type="match status" value="1"/>
</dbReference>
<gene>
    <name evidence="8" type="ORF">A2527_10420</name>
</gene>
<dbReference type="Pfam" id="PF02518">
    <property type="entry name" value="HATPase_c"/>
    <property type="match status" value="1"/>
</dbReference>
<dbReference type="InterPro" id="IPR001789">
    <property type="entry name" value="Sig_transdc_resp-reg_receiver"/>
</dbReference>
<dbReference type="Gene3D" id="3.30.565.10">
    <property type="entry name" value="Histidine kinase-like ATPase, C-terminal domain"/>
    <property type="match status" value="1"/>
</dbReference>
<dbReference type="Pfam" id="PF00072">
    <property type="entry name" value="Response_reg"/>
    <property type="match status" value="1"/>
</dbReference>
<dbReference type="GO" id="GO:0000155">
    <property type="term" value="F:phosphorelay sensor kinase activity"/>
    <property type="evidence" value="ECO:0007669"/>
    <property type="project" value="InterPro"/>
</dbReference>
<evidence type="ECO:0000259" key="6">
    <source>
        <dbReference type="PROSITE" id="PS50109"/>
    </source>
</evidence>
<feature type="modified residue" description="4-aspartylphosphate" evidence="5">
    <location>
        <position position="659"/>
    </location>
</feature>
<name>A0A1F6GGJ4_9PROT</name>
<evidence type="ECO:0000256" key="1">
    <source>
        <dbReference type="ARBA" id="ARBA00000085"/>
    </source>
</evidence>
<dbReference type="InterPro" id="IPR004358">
    <property type="entry name" value="Sig_transdc_His_kin-like_C"/>
</dbReference>
<dbReference type="FunFam" id="3.30.565.10:FF:000010">
    <property type="entry name" value="Sensor histidine kinase RcsC"/>
    <property type="match status" value="1"/>
</dbReference>
<dbReference type="SUPFAM" id="SSF55785">
    <property type="entry name" value="PYP-like sensor domain (PAS domain)"/>
    <property type="match status" value="3"/>
</dbReference>
<comment type="catalytic activity">
    <reaction evidence="1">
        <text>ATP + protein L-histidine = ADP + protein N-phospho-L-histidine.</text>
        <dbReference type="EC" id="2.7.13.3"/>
    </reaction>
</comment>
<dbReference type="SMART" id="SM00091">
    <property type="entry name" value="PAS"/>
    <property type="match status" value="2"/>
</dbReference>
<evidence type="ECO:0000313" key="8">
    <source>
        <dbReference type="EMBL" id="OGG97220.1"/>
    </source>
</evidence>
<proteinExistence type="predicted"/>
<evidence type="ECO:0000259" key="7">
    <source>
        <dbReference type="PROSITE" id="PS50110"/>
    </source>
</evidence>
<feature type="domain" description="Histidine kinase" evidence="6">
    <location>
        <begin position="364"/>
        <end position="585"/>
    </location>
</feature>
<dbReference type="InterPro" id="IPR013656">
    <property type="entry name" value="PAS_4"/>
</dbReference>
<dbReference type="InterPro" id="IPR005467">
    <property type="entry name" value="His_kinase_dom"/>
</dbReference>
<feature type="domain" description="Response regulatory" evidence="7">
    <location>
        <begin position="610"/>
        <end position="726"/>
    </location>
</feature>
<evidence type="ECO:0000256" key="4">
    <source>
        <dbReference type="ARBA" id="ARBA00023012"/>
    </source>
</evidence>
<protein>
    <recommendedName>
        <fullName evidence="2">histidine kinase</fullName>
        <ecNumber evidence="2">2.7.13.3</ecNumber>
    </recommendedName>
</protein>
<dbReference type="PANTHER" id="PTHR45339:SF1">
    <property type="entry name" value="HYBRID SIGNAL TRANSDUCTION HISTIDINE KINASE J"/>
    <property type="match status" value="1"/>
</dbReference>
<evidence type="ECO:0000256" key="2">
    <source>
        <dbReference type="ARBA" id="ARBA00012438"/>
    </source>
</evidence>
<dbReference type="SMART" id="SM00388">
    <property type="entry name" value="HisKA"/>
    <property type="match status" value="1"/>
</dbReference>
<dbReference type="CDD" id="cd16922">
    <property type="entry name" value="HATPase_EvgS-ArcB-TorS-like"/>
    <property type="match status" value="1"/>
</dbReference>
<organism evidence="8 9">
    <name type="scientific">Candidatus Lambdaproteobacteria bacterium RIFOXYD2_FULL_50_16</name>
    <dbReference type="NCBI Taxonomy" id="1817772"/>
    <lineage>
        <taxon>Bacteria</taxon>
        <taxon>Pseudomonadati</taxon>
        <taxon>Pseudomonadota</taxon>
        <taxon>Candidatus Lambdaproteobacteria</taxon>
    </lineage>
</organism>
<reference evidence="8 9" key="1">
    <citation type="journal article" date="2016" name="Nat. Commun.">
        <title>Thousands of microbial genomes shed light on interconnected biogeochemical processes in an aquifer system.</title>
        <authorList>
            <person name="Anantharaman K."/>
            <person name="Brown C.T."/>
            <person name="Hug L.A."/>
            <person name="Sharon I."/>
            <person name="Castelle C.J."/>
            <person name="Probst A.J."/>
            <person name="Thomas B.C."/>
            <person name="Singh A."/>
            <person name="Wilkins M.J."/>
            <person name="Karaoz U."/>
            <person name="Brodie E.L."/>
            <person name="Williams K.H."/>
            <person name="Hubbard S.S."/>
            <person name="Banfield J.F."/>
        </authorList>
    </citation>
    <scope>NUCLEOTIDE SEQUENCE [LARGE SCALE GENOMIC DNA]</scope>
</reference>
<dbReference type="AlphaFoldDB" id="A0A1F6GGJ4"/>
<evidence type="ECO:0000256" key="5">
    <source>
        <dbReference type="PROSITE-ProRule" id="PRU00169"/>
    </source>
</evidence>
<dbReference type="PROSITE" id="PS50110">
    <property type="entry name" value="RESPONSE_REGULATORY"/>
    <property type="match status" value="1"/>
</dbReference>
<dbReference type="Gene3D" id="3.30.450.20">
    <property type="entry name" value="PAS domain"/>
    <property type="match status" value="3"/>
</dbReference>
<comment type="caution">
    <text evidence="8">The sequence shown here is derived from an EMBL/GenBank/DDBJ whole genome shotgun (WGS) entry which is preliminary data.</text>
</comment>
<dbReference type="SUPFAM" id="SSF52172">
    <property type="entry name" value="CheY-like"/>
    <property type="match status" value="1"/>
</dbReference>
<dbReference type="InterPro" id="IPR003594">
    <property type="entry name" value="HATPase_dom"/>
</dbReference>
<accession>A0A1F6GGJ4</accession>
<dbReference type="NCBIfam" id="TIGR00229">
    <property type="entry name" value="sensory_box"/>
    <property type="match status" value="1"/>
</dbReference>
<dbReference type="SMART" id="SM00448">
    <property type="entry name" value="REC"/>
    <property type="match status" value="1"/>
</dbReference>
<dbReference type="InterPro" id="IPR035965">
    <property type="entry name" value="PAS-like_dom_sf"/>
</dbReference>
<dbReference type="PROSITE" id="PS50109">
    <property type="entry name" value="HIS_KIN"/>
    <property type="match status" value="1"/>
</dbReference>
<dbReference type="Gene3D" id="1.10.287.130">
    <property type="match status" value="1"/>
</dbReference>